<accession>A0A8S0UJ52</accession>
<dbReference type="InterPro" id="IPR000157">
    <property type="entry name" value="TIR_dom"/>
</dbReference>
<reference evidence="2 3" key="1">
    <citation type="submission" date="2019-12" db="EMBL/GenBank/DDBJ databases">
        <authorList>
            <person name="Alioto T."/>
            <person name="Alioto T."/>
            <person name="Gomez Garrido J."/>
        </authorList>
    </citation>
    <scope>NUCLEOTIDE SEQUENCE [LARGE SCALE GENOMIC DNA]</scope>
</reference>
<dbReference type="Gramene" id="OE9A016705T1">
    <property type="protein sequence ID" value="OE9A016705C1"/>
    <property type="gene ID" value="OE9A016705"/>
</dbReference>
<sequence>MSIAKASVTPISNSKLRSCDVYIGFHGQNPNLIRFCKWLKSELEAQGIACFGADRANYVDNQSHEIADRVICSVTFAVVVVTRYSLLNHLSLEELRFFAQKKNLIPVFFETDANHIASLSNPHSNNKEFKEALDGLMRSHEFKLEANDGCWRSCISQAVGIPSAKLGRKSVADKEVEMFEELPFPRNMYFVGREKEIMEIETTFFGYGDYL</sequence>
<dbReference type="GO" id="GO:0000725">
    <property type="term" value="P:recombinational repair"/>
    <property type="evidence" value="ECO:0007669"/>
    <property type="project" value="TreeGrafter"/>
</dbReference>
<dbReference type="OrthoDB" id="626167at2759"/>
<evidence type="ECO:0000313" key="3">
    <source>
        <dbReference type="Proteomes" id="UP000594638"/>
    </source>
</evidence>
<comment type="caution">
    <text evidence="2">The sequence shown here is derived from an EMBL/GenBank/DDBJ whole genome shotgun (WGS) entry which is preliminary data.</text>
</comment>
<dbReference type="GO" id="GO:0007165">
    <property type="term" value="P:signal transduction"/>
    <property type="evidence" value="ECO:0007669"/>
    <property type="project" value="InterPro"/>
</dbReference>
<dbReference type="AlphaFoldDB" id="A0A8S0UJ52"/>
<evidence type="ECO:0000313" key="2">
    <source>
        <dbReference type="EMBL" id="CAA3020052.1"/>
    </source>
</evidence>
<dbReference type="SUPFAM" id="SSF52200">
    <property type="entry name" value="Toll/Interleukin receptor TIR domain"/>
    <property type="match status" value="1"/>
</dbReference>
<dbReference type="Gene3D" id="3.40.50.10140">
    <property type="entry name" value="Toll/interleukin-1 receptor homology (TIR) domain"/>
    <property type="match status" value="1"/>
</dbReference>
<dbReference type="PANTHER" id="PTHR32472">
    <property type="entry name" value="DNA REPAIR PROTEIN RADA"/>
    <property type="match status" value="1"/>
</dbReference>
<dbReference type="PROSITE" id="PS50104">
    <property type="entry name" value="TIR"/>
    <property type="match status" value="1"/>
</dbReference>
<organism evidence="2 3">
    <name type="scientific">Olea europaea subsp. europaea</name>
    <dbReference type="NCBI Taxonomy" id="158383"/>
    <lineage>
        <taxon>Eukaryota</taxon>
        <taxon>Viridiplantae</taxon>
        <taxon>Streptophyta</taxon>
        <taxon>Embryophyta</taxon>
        <taxon>Tracheophyta</taxon>
        <taxon>Spermatophyta</taxon>
        <taxon>Magnoliopsida</taxon>
        <taxon>eudicotyledons</taxon>
        <taxon>Gunneridae</taxon>
        <taxon>Pentapetalae</taxon>
        <taxon>asterids</taxon>
        <taxon>lamiids</taxon>
        <taxon>Lamiales</taxon>
        <taxon>Oleaceae</taxon>
        <taxon>Oleeae</taxon>
        <taxon>Olea</taxon>
    </lineage>
</organism>
<feature type="domain" description="TIR" evidence="1">
    <location>
        <begin position="17"/>
        <end position="137"/>
    </location>
</feature>
<dbReference type="InterPro" id="IPR035897">
    <property type="entry name" value="Toll_tir_struct_dom_sf"/>
</dbReference>
<gene>
    <name evidence="2" type="ORF">OLEA9_A016705</name>
</gene>
<evidence type="ECO:0000259" key="1">
    <source>
        <dbReference type="PROSITE" id="PS50104"/>
    </source>
</evidence>
<proteinExistence type="predicted"/>
<protein>
    <submittedName>
        <fullName evidence="2">Uncharacterized protein LOC105176546</fullName>
    </submittedName>
</protein>
<keyword evidence="3" id="KW-1185">Reference proteome</keyword>
<name>A0A8S0UJ52_OLEEU</name>
<dbReference type="Proteomes" id="UP000594638">
    <property type="component" value="Unassembled WGS sequence"/>
</dbReference>
<dbReference type="PANTHER" id="PTHR32472:SF12">
    <property type="entry name" value="P-LOOP CONTAINING NUCLEOSIDE TRIPHOSPHATE HYDROLASES SUPERFAMILY PROTEIN"/>
    <property type="match status" value="1"/>
</dbReference>
<dbReference type="EMBL" id="CACTIH010009033">
    <property type="protein sequence ID" value="CAA3020052.1"/>
    <property type="molecule type" value="Genomic_DNA"/>
</dbReference>